<keyword evidence="2" id="KW-1185">Reference proteome</keyword>
<evidence type="ECO:0000313" key="1">
    <source>
        <dbReference type="EMBL" id="KAK3081841.1"/>
    </source>
</evidence>
<gene>
    <name evidence="1" type="ORF">LTS18_000477</name>
</gene>
<evidence type="ECO:0000313" key="2">
    <source>
        <dbReference type="Proteomes" id="UP001186974"/>
    </source>
</evidence>
<protein>
    <submittedName>
        <fullName evidence="1">Uncharacterized protein</fullName>
    </submittedName>
</protein>
<comment type="caution">
    <text evidence="1">The sequence shown here is derived from an EMBL/GenBank/DDBJ whole genome shotgun (WGS) entry which is preliminary data.</text>
</comment>
<name>A0ACC3DZ52_9PEZI</name>
<dbReference type="Proteomes" id="UP001186974">
    <property type="component" value="Unassembled WGS sequence"/>
</dbReference>
<dbReference type="EMBL" id="JAWDJW010000052">
    <property type="protein sequence ID" value="KAK3081841.1"/>
    <property type="molecule type" value="Genomic_DNA"/>
</dbReference>
<organism evidence="1 2">
    <name type="scientific">Coniosporium uncinatum</name>
    <dbReference type="NCBI Taxonomy" id="93489"/>
    <lineage>
        <taxon>Eukaryota</taxon>
        <taxon>Fungi</taxon>
        <taxon>Dikarya</taxon>
        <taxon>Ascomycota</taxon>
        <taxon>Pezizomycotina</taxon>
        <taxon>Dothideomycetes</taxon>
        <taxon>Dothideomycetes incertae sedis</taxon>
        <taxon>Coniosporium</taxon>
    </lineage>
</organism>
<reference evidence="1" key="1">
    <citation type="submission" date="2024-09" db="EMBL/GenBank/DDBJ databases">
        <title>Black Yeasts Isolated from many extreme environments.</title>
        <authorList>
            <person name="Coleine C."/>
            <person name="Stajich J.E."/>
            <person name="Selbmann L."/>
        </authorList>
    </citation>
    <scope>NUCLEOTIDE SEQUENCE</scope>
    <source>
        <strain evidence="1">CCFEE 5737</strain>
    </source>
</reference>
<sequence length="107" mass="11576">MHQKPALGNLSPSDHSGCDSRHLRTLRNLTRRSLGPAPPVATPKPVDTPSKPIDAVDKDNRRTLSSTVVSSKQLVRSSCHTVEVNRNSSPNTRSSNLLKSISALIQS</sequence>
<accession>A0ACC3DZ52</accession>
<proteinExistence type="predicted"/>